<comment type="caution">
    <text evidence="1">The sequence shown here is derived from an EMBL/GenBank/DDBJ whole genome shotgun (WGS) entry which is preliminary data.</text>
</comment>
<evidence type="ECO:0000313" key="2">
    <source>
        <dbReference type="Proteomes" id="UP001175000"/>
    </source>
</evidence>
<dbReference type="AlphaFoldDB" id="A0AA39XHB4"/>
<organism evidence="1 2">
    <name type="scientific">Immersiella caudata</name>
    <dbReference type="NCBI Taxonomy" id="314043"/>
    <lineage>
        <taxon>Eukaryota</taxon>
        <taxon>Fungi</taxon>
        <taxon>Dikarya</taxon>
        <taxon>Ascomycota</taxon>
        <taxon>Pezizomycotina</taxon>
        <taxon>Sordariomycetes</taxon>
        <taxon>Sordariomycetidae</taxon>
        <taxon>Sordariales</taxon>
        <taxon>Lasiosphaeriaceae</taxon>
        <taxon>Immersiella</taxon>
    </lineage>
</organism>
<gene>
    <name evidence="1" type="ORF">B0T14DRAFT_534019</name>
</gene>
<protein>
    <submittedName>
        <fullName evidence="1">Uncharacterized protein</fullName>
    </submittedName>
</protein>
<dbReference type="EMBL" id="JAULSU010000001">
    <property type="protein sequence ID" value="KAK0634003.1"/>
    <property type="molecule type" value="Genomic_DNA"/>
</dbReference>
<reference evidence="1" key="1">
    <citation type="submission" date="2023-06" db="EMBL/GenBank/DDBJ databases">
        <title>Genome-scale phylogeny and comparative genomics of the fungal order Sordariales.</title>
        <authorList>
            <consortium name="Lawrence Berkeley National Laboratory"/>
            <person name="Hensen N."/>
            <person name="Bonometti L."/>
            <person name="Westerberg I."/>
            <person name="Brannstrom I.O."/>
            <person name="Guillou S."/>
            <person name="Cros-Aarteil S."/>
            <person name="Calhoun S."/>
            <person name="Haridas S."/>
            <person name="Kuo A."/>
            <person name="Mondo S."/>
            <person name="Pangilinan J."/>
            <person name="Riley R."/>
            <person name="Labutti K."/>
            <person name="Andreopoulos B."/>
            <person name="Lipzen A."/>
            <person name="Chen C."/>
            <person name="Yanf M."/>
            <person name="Daum C."/>
            <person name="Ng V."/>
            <person name="Clum A."/>
            <person name="Steindorff A."/>
            <person name="Ohm R."/>
            <person name="Martin F."/>
            <person name="Silar P."/>
            <person name="Natvig D."/>
            <person name="Lalanne C."/>
            <person name="Gautier V."/>
            <person name="Ament-Velasquez S.L."/>
            <person name="Kruys A."/>
            <person name="Hutchinson M.I."/>
            <person name="Powell A.J."/>
            <person name="Barry K."/>
            <person name="Miller A.N."/>
            <person name="Grigoriev I.V."/>
            <person name="Debuchy R."/>
            <person name="Gladieux P."/>
            <person name="Thoren M.H."/>
            <person name="Johannesson H."/>
        </authorList>
    </citation>
    <scope>NUCLEOTIDE SEQUENCE</scope>
    <source>
        <strain evidence="1">CBS 606.72</strain>
    </source>
</reference>
<dbReference type="Proteomes" id="UP001175000">
    <property type="component" value="Unassembled WGS sequence"/>
</dbReference>
<accession>A0AA39XHB4</accession>
<name>A0AA39XHB4_9PEZI</name>
<evidence type="ECO:0000313" key="1">
    <source>
        <dbReference type="EMBL" id="KAK0634003.1"/>
    </source>
</evidence>
<proteinExistence type="predicted"/>
<sequence>MAASNSLSHFTVHVFINHHPALADALLPDLFLDFPDSSWKLDPLEKPAPRPLEKPGRFQDVNYGKDPRKVLGRYVFPEALTCNTTLLQLSEMMERQFDIARKHQAQFVIFPQETTPDGHYPLSERHPLPWNMTLAQVHPLDFDALIMESEHSEAYAPILQLVLETKAAALLRMVDTGFLGPSLGEPYSTLRDQWNRFDSFWHSGKGNQYSQLAPYLNQWRRAKSAHAYLTRERQRGRMGTENDEMKTLLGRVEEIRAIKRRGVYSKNGEEMNLGSELIEALQRIAQIESGEAEGREERMVLSWFVTQWEDWFSTGDFGNSETRILEPGEVESAVAAVIRHSHRLVGEWISSERMQQFKASVEDEYFAARPWLTAEDRAVKERSRVARMEQMVNDQFRRAATSGAPRVPTGDYLTKSLDIQVHDIRRSQGKLLQDQSTFTITSGSLLWGQIIPLYSTLSNPNFTQNANHMPPELPGGTIVQHRYTYRSAGRNGRWKIRAFHERERLDPDSGALLADPDAPEKQTGWILYHEDLDPVNTLGRVRWLDGSGPGAVSNKNLHTDRDVVYIGRYDWSHHTRSTLDAEFQEWAEPVIGAIPDNGGNPYERLSCNVQKGGYLIAVDEENFGLDFVDAYKRYCDRGFRDMCNRDYSEDNVERVFRKEGVNFGTFLSKAYTREDYGWLVFSGEQDAKHSVDELVAIVYSSWRMENAYLAPEGDPSP</sequence>
<keyword evidence="2" id="KW-1185">Reference proteome</keyword>